<dbReference type="PROSITE" id="PS51257">
    <property type="entry name" value="PROKAR_LIPOPROTEIN"/>
    <property type="match status" value="1"/>
</dbReference>
<organism evidence="2 3">
    <name type="scientific">Colletotrichum navitas</name>
    <dbReference type="NCBI Taxonomy" id="681940"/>
    <lineage>
        <taxon>Eukaryota</taxon>
        <taxon>Fungi</taxon>
        <taxon>Dikarya</taxon>
        <taxon>Ascomycota</taxon>
        <taxon>Pezizomycotina</taxon>
        <taxon>Sordariomycetes</taxon>
        <taxon>Hypocreomycetidae</taxon>
        <taxon>Glomerellales</taxon>
        <taxon>Glomerellaceae</taxon>
        <taxon>Colletotrichum</taxon>
        <taxon>Colletotrichum graminicola species complex</taxon>
    </lineage>
</organism>
<accession>A0AAD8PKK3</accession>
<dbReference type="AlphaFoldDB" id="A0AAD8PKK3"/>
<name>A0AAD8PKK3_9PEZI</name>
<feature type="chain" id="PRO_5042018321" description="Secreted protein" evidence="1">
    <location>
        <begin position="18"/>
        <end position="120"/>
    </location>
</feature>
<dbReference type="GeneID" id="85448619"/>
<proteinExistence type="predicted"/>
<dbReference type="EMBL" id="JAHLJV010000157">
    <property type="protein sequence ID" value="KAK1566154.1"/>
    <property type="molecule type" value="Genomic_DNA"/>
</dbReference>
<keyword evidence="1" id="KW-0732">Signal</keyword>
<reference evidence="2" key="1">
    <citation type="submission" date="2021-06" db="EMBL/GenBank/DDBJ databases">
        <title>Comparative genomics, transcriptomics and evolutionary studies reveal genomic signatures of adaptation to plant cell wall in hemibiotrophic fungi.</title>
        <authorList>
            <consortium name="DOE Joint Genome Institute"/>
            <person name="Baroncelli R."/>
            <person name="Diaz J.F."/>
            <person name="Benocci T."/>
            <person name="Peng M."/>
            <person name="Battaglia E."/>
            <person name="Haridas S."/>
            <person name="Andreopoulos W."/>
            <person name="Labutti K."/>
            <person name="Pangilinan J."/>
            <person name="Floch G.L."/>
            <person name="Makela M.R."/>
            <person name="Henrissat B."/>
            <person name="Grigoriev I.V."/>
            <person name="Crouch J.A."/>
            <person name="De Vries R.P."/>
            <person name="Sukno S.A."/>
            <person name="Thon M.R."/>
        </authorList>
    </citation>
    <scope>NUCLEOTIDE SEQUENCE</scope>
    <source>
        <strain evidence="2">CBS 125086</strain>
    </source>
</reference>
<gene>
    <name evidence="2" type="ORF">LY79DRAFT_674922</name>
</gene>
<evidence type="ECO:0000313" key="3">
    <source>
        <dbReference type="Proteomes" id="UP001230504"/>
    </source>
</evidence>
<feature type="signal peptide" evidence="1">
    <location>
        <begin position="1"/>
        <end position="17"/>
    </location>
</feature>
<evidence type="ECO:0000256" key="1">
    <source>
        <dbReference type="SAM" id="SignalP"/>
    </source>
</evidence>
<dbReference type="Proteomes" id="UP001230504">
    <property type="component" value="Unassembled WGS sequence"/>
</dbReference>
<keyword evidence="3" id="KW-1185">Reference proteome</keyword>
<evidence type="ECO:0008006" key="4">
    <source>
        <dbReference type="Google" id="ProtNLM"/>
    </source>
</evidence>
<sequence>MRFSLTTVLAFAASASACYGSGQAWGGSRDAALRAAEDQCRSWNGVEFGGGENKYGCKNLGGNVRVDFRMRNGDNGGPRRTLDYGTCVSRLQSQILNCNFGGEDNQGAWRPRADPNIGSC</sequence>
<dbReference type="RefSeq" id="XP_060407362.1">
    <property type="nucleotide sequence ID" value="XM_060564379.1"/>
</dbReference>
<evidence type="ECO:0000313" key="2">
    <source>
        <dbReference type="EMBL" id="KAK1566154.1"/>
    </source>
</evidence>
<protein>
    <recommendedName>
        <fullName evidence="4">Secreted protein</fullName>
    </recommendedName>
</protein>
<comment type="caution">
    <text evidence="2">The sequence shown here is derived from an EMBL/GenBank/DDBJ whole genome shotgun (WGS) entry which is preliminary data.</text>
</comment>